<keyword evidence="7" id="KW-0175">Coiled coil</keyword>
<dbReference type="Gene3D" id="3.80.10.10">
    <property type="entry name" value="Ribonuclease Inhibitor"/>
    <property type="match status" value="2"/>
</dbReference>
<dbReference type="InterPro" id="IPR002182">
    <property type="entry name" value="NB-ARC"/>
</dbReference>
<keyword evidence="6" id="KW-0067">ATP-binding</keyword>
<dbReference type="Gene3D" id="1.10.8.430">
    <property type="entry name" value="Helical domain of apoptotic protease-activating factors"/>
    <property type="match status" value="1"/>
</dbReference>
<dbReference type="InterPro" id="IPR057135">
    <property type="entry name" value="At4g27190-like_LRR"/>
</dbReference>
<dbReference type="Pfam" id="PF00931">
    <property type="entry name" value="NB-ARC"/>
    <property type="match status" value="1"/>
</dbReference>
<keyword evidence="10" id="KW-1185">Reference proteome</keyword>
<dbReference type="Pfam" id="PF23247">
    <property type="entry name" value="LRR_RPS2"/>
    <property type="match status" value="1"/>
</dbReference>
<dbReference type="GO" id="GO:0005524">
    <property type="term" value="F:ATP binding"/>
    <property type="evidence" value="ECO:0007669"/>
    <property type="project" value="UniProtKB-KW"/>
</dbReference>
<dbReference type="Pfam" id="PF13855">
    <property type="entry name" value="LRR_8"/>
    <property type="match status" value="1"/>
</dbReference>
<dbReference type="PANTHER" id="PTHR33463">
    <property type="entry name" value="NB-ARC DOMAIN-CONTAINING PROTEIN-RELATED"/>
    <property type="match status" value="1"/>
</dbReference>
<dbReference type="SUPFAM" id="SSF52058">
    <property type="entry name" value="L domain-like"/>
    <property type="match status" value="1"/>
</dbReference>
<protein>
    <recommendedName>
        <fullName evidence="8">AAA+ ATPase domain-containing protein</fullName>
    </recommendedName>
</protein>
<feature type="coiled-coil region" evidence="7">
    <location>
        <begin position="25"/>
        <end position="81"/>
    </location>
</feature>
<dbReference type="Gene3D" id="3.40.50.300">
    <property type="entry name" value="P-loop containing nucleotide triphosphate hydrolases"/>
    <property type="match status" value="1"/>
</dbReference>
<dbReference type="SUPFAM" id="SSF52540">
    <property type="entry name" value="P-loop containing nucleoside triphosphate hydrolases"/>
    <property type="match status" value="1"/>
</dbReference>
<dbReference type="InterPro" id="IPR027417">
    <property type="entry name" value="P-loop_NTPase"/>
</dbReference>
<dbReference type="Gene3D" id="1.10.10.10">
    <property type="entry name" value="Winged helix-like DNA-binding domain superfamily/Winged helix DNA-binding domain"/>
    <property type="match status" value="1"/>
</dbReference>
<reference evidence="9" key="1">
    <citation type="submission" date="2020-03" db="EMBL/GenBank/DDBJ databases">
        <title>A high-quality chromosome-level genome assembly of a woody plant with both climbing and erect habits, Rhamnella rubrinervis.</title>
        <authorList>
            <person name="Lu Z."/>
            <person name="Yang Y."/>
            <person name="Zhu X."/>
            <person name="Sun Y."/>
        </authorList>
    </citation>
    <scope>NUCLEOTIDE SEQUENCE</scope>
    <source>
        <strain evidence="9">BYM</strain>
        <tissue evidence="9">Leaf</tissue>
    </source>
</reference>
<dbReference type="GO" id="GO:0006952">
    <property type="term" value="P:defense response"/>
    <property type="evidence" value="ECO:0007669"/>
    <property type="project" value="UniProtKB-KW"/>
</dbReference>
<dbReference type="Proteomes" id="UP000796880">
    <property type="component" value="Unassembled WGS sequence"/>
</dbReference>
<gene>
    <name evidence="9" type="ORF">FNV43_RR06025</name>
</gene>
<keyword evidence="5" id="KW-0611">Plant defense</keyword>
<evidence type="ECO:0000256" key="2">
    <source>
        <dbReference type="ARBA" id="ARBA00022614"/>
    </source>
</evidence>
<dbReference type="GO" id="GO:0043531">
    <property type="term" value="F:ADP binding"/>
    <property type="evidence" value="ECO:0007669"/>
    <property type="project" value="InterPro"/>
</dbReference>
<dbReference type="FunFam" id="3.40.50.300:FF:001091">
    <property type="entry name" value="Probable disease resistance protein At1g61300"/>
    <property type="match status" value="1"/>
</dbReference>
<evidence type="ECO:0000256" key="6">
    <source>
        <dbReference type="ARBA" id="ARBA00022840"/>
    </source>
</evidence>
<dbReference type="InterPro" id="IPR001611">
    <property type="entry name" value="Leu-rich_rpt"/>
</dbReference>
<dbReference type="InterPro" id="IPR050905">
    <property type="entry name" value="Plant_NBS-LRR"/>
</dbReference>
<keyword evidence="4" id="KW-0547">Nucleotide-binding</keyword>
<dbReference type="AlphaFoldDB" id="A0A8K0MKX8"/>
<dbReference type="InterPro" id="IPR032675">
    <property type="entry name" value="LRR_dom_sf"/>
</dbReference>
<evidence type="ECO:0000259" key="8">
    <source>
        <dbReference type="SMART" id="SM00382"/>
    </source>
</evidence>
<dbReference type="SMART" id="SM00382">
    <property type="entry name" value="AAA"/>
    <property type="match status" value="1"/>
</dbReference>
<dbReference type="SMART" id="SM00369">
    <property type="entry name" value="LRR_TYP"/>
    <property type="match status" value="4"/>
</dbReference>
<evidence type="ECO:0000256" key="4">
    <source>
        <dbReference type="ARBA" id="ARBA00022741"/>
    </source>
</evidence>
<name>A0A8K0MKX8_9ROSA</name>
<evidence type="ECO:0000313" key="10">
    <source>
        <dbReference type="Proteomes" id="UP000796880"/>
    </source>
</evidence>
<evidence type="ECO:0000256" key="3">
    <source>
        <dbReference type="ARBA" id="ARBA00022737"/>
    </source>
</evidence>
<dbReference type="InterPro" id="IPR042197">
    <property type="entry name" value="Apaf_helical"/>
</dbReference>
<dbReference type="FunFam" id="1.10.10.10:FF:000322">
    <property type="entry name" value="Probable disease resistance protein At1g63360"/>
    <property type="match status" value="1"/>
</dbReference>
<feature type="domain" description="AAA+ ATPase" evidence="8">
    <location>
        <begin position="169"/>
        <end position="306"/>
    </location>
</feature>
<dbReference type="PANTHER" id="PTHR33463:SF221">
    <property type="entry name" value="LEUCINE-RICH REPEAT DOMAIN, L DOMAIN-CONTAINING PROTEIN"/>
    <property type="match status" value="1"/>
</dbReference>
<evidence type="ECO:0000256" key="5">
    <source>
        <dbReference type="ARBA" id="ARBA00022821"/>
    </source>
</evidence>
<organism evidence="9 10">
    <name type="scientific">Rhamnella rubrinervis</name>
    <dbReference type="NCBI Taxonomy" id="2594499"/>
    <lineage>
        <taxon>Eukaryota</taxon>
        <taxon>Viridiplantae</taxon>
        <taxon>Streptophyta</taxon>
        <taxon>Embryophyta</taxon>
        <taxon>Tracheophyta</taxon>
        <taxon>Spermatophyta</taxon>
        <taxon>Magnoliopsida</taxon>
        <taxon>eudicotyledons</taxon>
        <taxon>Gunneridae</taxon>
        <taxon>Pentapetalae</taxon>
        <taxon>rosids</taxon>
        <taxon>fabids</taxon>
        <taxon>Rosales</taxon>
        <taxon>Rhamnaceae</taxon>
        <taxon>rhamnoid group</taxon>
        <taxon>Rhamneae</taxon>
        <taxon>Rhamnella</taxon>
    </lineage>
</organism>
<dbReference type="OrthoDB" id="1926275at2759"/>
<sequence>MEIVNASVGIVDFIWRPFARRFYYFRNVEQLLKELHVNVEELNARENDIKMEINRNIMHLRKKLKSEIELWLKLVEKIKDEVSDVQNNVSEKGNFMQGCFPNCHSRYKFGKFIAQKIKEVNELHGKGAFPNGFFVDLFPDTGNNIPTTALATTHKKVLHEIYECLMNVNINKIGVYGMAGVGKTTIMMNINNLLNRAQIFYYVIWVPVSKTFDLKKLQSDIAEAVDVELSDEDSVIRRSTILFERLQRIKNFLLIIDDLWSKFSLEEVGIPEPNKDHCCTIVFITRLMEVCRGMETQREIKVDVLSDEEAWNLFADKAGIDVNHSPEIESFAKMICSECDRLPLGIVTVGRAMRKVDNVRVWMNALEELKSSRAEIEGMEEDVFARLKFSYNHLKNDRVRACFLYCALFPENYKIEVEKLVEYWMAEGFIDEVGHRESEINKGHAVLGELKDACLLEGIGTRWVRLHDLVRDLAIRITSENHPVMIKAGLGLKIFPRLWMEYVEKVSIMENNVKVLPNHPNCTTLSTLLLQNNPLKGIPDSFFLNMHNLRVLNLSHTSIESLPNSFSILKNLRALFLSFCELKELPSLALLKELRVLDASYTLLERLPHDIGSLINLRRLDLSYTEELNVFPAGVISKMSRLECLSLFKSKWRWSLIPQGMGNGVDFEEIMNSTQLTNLGISFEDSNSFNSYVKSRHWCELKSYHFGIGHLSSFLAISRENFSVEIQGCNLFSSGSSIELPDNTQQLALHGCNDIDILSNLSNSSNLGDLNECYVSKCGRLEYIIKSDKNYFPSLKRLVLHKLPNLKAICNGILVANVFSKLKTLHVHNCNSLKSILSVGLLQCLQNLEEIELWNSHSIEEIIEGEELGVVNNTTFQTLPLPRLQRLSLCNLPELKSISRRLIACNSLESIDIWDCEKLKNLPFSMENLPFSLKHITGSRKWWDELDWDEPSPKMFLQPFFEDDR</sequence>
<comment type="caution">
    <text evidence="9">The sequence shown here is derived from an EMBL/GenBank/DDBJ whole genome shotgun (WGS) entry which is preliminary data.</text>
</comment>
<keyword evidence="3" id="KW-0677">Repeat</keyword>
<evidence type="ECO:0000313" key="9">
    <source>
        <dbReference type="EMBL" id="KAF3449946.1"/>
    </source>
</evidence>
<keyword evidence="2" id="KW-0433">Leucine-rich repeat</keyword>
<dbReference type="EMBL" id="VOIH02000003">
    <property type="protein sequence ID" value="KAF3449946.1"/>
    <property type="molecule type" value="Genomic_DNA"/>
</dbReference>
<dbReference type="InterPro" id="IPR036388">
    <property type="entry name" value="WH-like_DNA-bd_sf"/>
</dbReference>
<dbReference type="InterPro" id="IPR003593">
    <property type="entry name" value="AAA+_ATPase"/>
</dbReference>
<comment type="similarity">
    <text evidence="1">Belongs to the disease resistance NB-LRR family.</text>
</comment>
<dbReference type="InterPro" id="IPR058922">
    <property type="entry name" value="WHD_DRP"/>
</dbReference>
<evidence type="ECO:0000256" key="7">
    <source>
        <dbReference type="SAM" id="Coils"/>
    </source>
</evidence>
<proteinExistence type="inferred from homology"/>
<dbReference type="InterPro" id="IPR003591">
    <property type="entry name" value="Leu-rich_rpt_typical-subtyp"/>
</dbReference>
<accession>A0A8K0MKX8</accession>
<dbReference type="PROSITE" id="PS51450">
    <property type="entry name" value="LRR"/>
    <property type="match status" value="3"/>
</dbReference>
<evidence type="ECO:0000256" key="1">
    <source>
        <dbReference type="ARBA" id="ARBA00008894"/>
    </source>
</evidence>
<dbReference type="Pfam" id="PF23559">
    <property type="entry name" value="WHD_DRP"/>
    <property type="match status" value="1"/>
</dbReference>
<dbReference type="PRINTS" id="PR00364">
    <property type="entry name" value="DISEASERSIST"/>
</dbReference>